<dbReference type="PROSITE" id="PS00058">
    <property type="entry name" value="DNA_MISMATCH_REPAIR_1"/>
    <property type="match status" value="1"/>
</dbReference>
<evidence type="ECO:0008006" key="4">
    <source>
        <dbReference type="Google" id="ProtNLM"/>
    </source>
</evidence>
<dbReference type="AlphaFoldDB" id="A0A067QFZ3"/>
<dbReference type="FunFam" id="3.30.565.10:FF:000017">
    <property type="entry name" value="PMS1 homolog 1, mismatch repair system component"/>
    <property type="match status" value="1"/>
</dbReference>
<dbReference type="InterPro" id="IPR014762">
    <property type="entry name" value="DNA_mismatch_repair_CS"/>
</dbReference>
<dbReference type="PANTHER" id="PTHR10073">
    <property type="entry name" value="DNA MISMATCH REPAIR PROTEIN MLH, PMS, MUTL"/>
    <property type="match status" value="1"/>
</dbReference>
<dbReference type="CDD" id="cd16926">
    <property type="entry name" value="HATPase_MutL-MLH-PMS-like"/>
    <property type="match status" value="1"/>
</dbReference>
<evidence type="ECO:0000256" key="1">
    <source>
        <dbReference type="ARBA" id="ARBA00006082"/>
    </source>
</evidence>
<dbReference type="NCBIfam" id="TIGR00585">
    <property type="entry name" value="mutl"/>
    <property type="match status" value="1"/>
</dbReference>
<dbReference type="InterPro" id="IPR036890">
    <property type="entry name" value="HATPase_C_sf"/>
</dbReference>
<dbReference type="Proteomes" id="UP000027135">
    <property type="component" value="Unassembled WGS sequence"/>
</dbReference>
<accession>A0A067QFZ3</accession>
<dbReference type="STRING" id="136037.A0A067QFZ3"/>
<name>A0A067QFZ3_ZOONE</name>
<dbReference type="OMA" id="AKHERAC"/>
<reference evidence="2 3" key="1">
    <citation type="journal article" date="2014" name="Nat. Commun.">
        <title>Molecular traces of alternative social organization in a termite genome.</title>
        <authorList>
            <person name="Terrapon N."/>
            <person name="Li C."/>
            <person name="Robertson H.M."/>
            <person name="Ji L."/>
            <person name="Meng X."/>
            <person name="Booth W."/>
            <person name="Chen Z."/>
            <person name="Childers C.P."/>
            <person name="Glastad K.M."/>
            <person name="Gokhale K."/>
            <person name="Gowin J."/>
            <person name="Gronenberg W."/>
            <person name="Hermansen R.A."/>
            <person name="Hu H."/>
            <person name="Hunt B.G."/>
            <person name="Huylmans A.K."/>
            <person name="Khalil S.M."/>
            <person name="Mitchell R.D."/>
            <person name="Munoz-Torres M.C."/>
            <person name="Mustard J.A."/>
            <person name="Pan H."/>
            <person name="Reese J.T."/>
            <person name="Scharf M.E."/>
            <person name="Sun F."/>
            <person name="Vogel H."/>
            <person name="Xiao J."/>
            <person name="Yang W."/>
            <person name="Yang Z."/>
            <person name="Yang Z."/>
            <person name="Zhou J."/>
            <person name="Zhu J."/>
            <person name="Brent C.S."/>
            <person name="Elsik C.G."/>
            <person name="Goodisman M.A."/>
            <person name="Liberles D.A."/>
            <person name="Roe R.M."/>
            <person name="Vargo E.L."/>
            <person name="Vilcinskas A."/>
            <person name="Wang J."/>
            <person name="Bornberg-Bauer E."/>
            <person name="Korb J."/>
            <person name="Zhang G."/>
            <person name="Liebig J."/>
        </authorList>
    </citation>
    <scope>NUCLEOTIDE SEQUENCE [LARGE SCALE GENOMIC DNA]</scope>
    <source>
        <tissue evidence="2">Whole organism</tissue>
    </source>
</reference>
<organism evidence="2 3">
    <name type="scientific">Zootermopsis nevadensis</name>
    <name type="common">Dampwood termite</name>
    <dbReference type="NCBI Taxonomy" id="136037"/>
    <lineage>
        <taxon>Eukaryota</taxon>
        <taxon>Metazoa</taxon>
        <taxon>Ecdysozoa</taxon>
        <taxon>Arthropoda</taxon>
        <taxon>Hexapoda</taxon>
        <taxon>Insecta</taxon>
        <taxon>Pterygota</taxon>
        <taxon>Neoptera</taxon>
        <taxon>Polyneoptera</taxon>
        <taxon>Dictyoptera</taxon>
        <taxon>Blattodea</taxon>
        <taxon>Blattoidea</taxon>
        <taxon>Termitoidae</taxon>
        <taxon>Termopsidae</taxon>
        <taxon>Zootermopsis</taxon>
    </lineage>
</organism>
<dbReference type="Pfam" id="PF13589">
    <property type="entry name" value="HATPase_c_3"/>
    <property type="match status" value="1"/>
</dbReference>
<dbReference type="Gene3D" id="3.30.565.10">
    <property type="entry name" value="Histidine kinase-like ATPase, C-terminal domain"/>
    <property type="match status" value="1"/>
</dbReference>
<dbReference type="PANTHER" id="PTHR10073:SF54">
    <property type="entry name" value="PMS1 PROTEIN HOMOLOG 1"/>
    <property type="match status" value="1"/>
</dbReference>
<dbReference type="GO" id="GO:0030983">
    <property type="term" value="F:mismatched DNA binding"/>
    <property type="evidence" value="ECO:0007669"/>
    <property type="project" value="InterPro"/>
</dbReference>
<sequence length="225" mass="24563">MPMQRLPTSTSKLVTCAQIITSVSSVVKELVENALDAEATNIDIKLEGNGLDLIEVKDDGCGIAKTDMPNMCLPCYTSKVCGYEDLDKLQTYGFRGEALSAICSVADVTVTTRTSEDEFAMAYAVNDCGNIVTAKPSHLNKGTLVTVSGLFRKVPVRKNYLNSGRRAAEELKRVDNIVKSLAVIHPGLRVTFRHNKCLLWQKSACSTLCQSLMQIVGHFVSSKLE</sequence>
<dbReference type="GO" id="GO:0140664">
    <property type="term" value="F:ATP-dependent DNA damage sensor activity"/>
    <property type="evidence" value="ECO:0007669"/>
    <property type="project" value="InterPro"/>
</dbReference>
<gene>
    <name evidence="2" type="ORF">L798_03564</name>
</gene>
<evidence type="ECO:0000313" key="3">
    <source>
        <dbReference type="Proteomes" id="UP000027135"/>
    </source>
</evidence>
<dbReference type="eggNOG" id="KOG1978">
    <property type="taxonomic scope" value="Eukaryota"/>
</dbReference>
<feature type="non-terminal residue" evidence="2">
    <location>
        <position position="225"/>
    </location>
</feature>
<dbReference type="InParanoid" id="A0A067QFZ3"/>
<protein>
    <recommendedName>
        <fullName evidence="4">PMS1 protein-like protein 1</fullName>
    </recommendedName>
</protein>
<comment type="similarity">
    <text evidence="1">Belongs to the DNA mismatch repair MutL/HexB family.</text>
</comment>
<dbReference type="GO" id="GO:0005524">
    <property type="term" value="F:ATP binding"/>
    <property type="evidence" value="ECO:0007669"/>
    <property type="project" value="InterPro"/>
</dbReference>
<dbReference type="GO" id="GO:0016887">
    <property type="term" value="F:ATP hydrolysis activity"/>
    <property type="evidence" value="ECO:0007669"/>
    <property type="project" value="InterPro"/>
</dbReference>
<dbReference type="InterPro" id="IPR038973">
    <property type="entry name" value="MutL/Mlh/Pms-like"/>
</dbReference>
<keyword evidence="3" id="KW-1185">Reference proteome</keyword>
<dbReference type="EMBL" id="KK853575">
    <property type="protein sequence ID" value="KDR06590.1"/>
    <property type="molecule type" value="Genomic_DNA"/>
</dbReference>
<evidence type="ECO:0000313" key="2">
    <source>
        <dbReference type="EMBL" id="KDR06590.1"/>
    </source>
</evidence>
<dbReference type="GO" id="GO:0006298">
    <property type="term" value="P:mismatch repair"/>
    <property type="evidence" value="ECO:0007669"/>
    <property type="project" value="InterPro"/>
</dbReference>
<proteinExistence type="inferred from homology"/>
<dbReference type="GO" id="GO:0032389">
    <property type="term" value="C:MutLalpha complex"/>
    <property type="evidence" value="ECO:0007669"/>
    <property type="project" value="TreeGrafter"/>
</dbReference>
<dbReference type="SUPFAM" id="SSF55874">
    <property type="entry name" value="ATPase domain of HSP90 chaperone/DNA topoisomerase II/histidine kinase"/>
    <property type="match status" value="1"/>
</dbReference>
<dbReference type="InterPro" id="IPR002099">
    <property type="entry name" value="MutL/Mlh/PMS"/>
</dbReference>